<dbReference type="SMART" id="SM01130">
    <property type="entry name" value="DHDPS"/>
    <property type="match status" value="1"/>
</dbReference>
<evidence type="ECO:0000256" key="12">
    <source>
        <dbReference type="NCBIfam" id="TIGR00674"/>
    </source>
</evidence>
<dbReference type="PANTHER" id="PTHR12128:SF66">
    <property type="entry name" value="4-HYDROXY-2-OXOGLUTARATE ALDOLASE, MITOCHONDRIAL"/>
    <property type="match status" value="1"/>
</dbReference>
<name>A0ABQ6Z188_9ENTE</name>
<dbReference type="Proteomes" id="UP000782705">
    <property type="component" value="Unassembled WGS sequence"/>
</dbReference>
<dbReference type="PROSITE" id="PS00666">
    <property type="entry name" value="DHDPS_2"/>
    <property type="match status" value="1"/>
</dbReference>
<evidence type="ECO:0000256" key="8">
    <source>
        <dbReference type="ARBA" id="ARBA00023154"/>
    </source>
</evidence>
<evidence type="ECO:0000256" key="2">
    <source>
        <dbReference type="ARBA" id="ARBA00005120"/>
    </source>
</evidence>
<dbReference type="PIRSF" id="PIRSF001365">
    <property type="entry name" value="DHDPS"/>
    <property type="match status" value="1"/>
</dbReference>
<dbReference type="InterPro" id="IPR002220">
    <property type="entry name" value="DapA-like"/>
</dbReference>
<comment type="function">
    <text evidence="1">Catalyzes the condensation of (S)-aspartate-beta-semialdehyde [(S)-ASA] and pyruvate to 4-hydroxy-tetrahydrodipicolinate (HTPA).</text>
</comment>
<dbReference type="EMBL" id="MAEL01000023">
    <property type="protein sequence ID" value="KAF1305137.1"/>
    <property type="molecule type" value="Genomic_DNA"/>
</dbReference>
<dbReference type="InterPro" id="IPR013785">
    <property type="entry name" value="Aldolase_TIM"/>
</dbReference>
<dbReference type="InterPro" id="IPR005263">
    <property type="entry name" value="DapA"/>
</dbReference>
<keyword evidence="10" id="KW-0704">Schiff base</keyword>
<gene>
    <name evidence="14" type="ORF">BAU17_05000</name>
</gene>
<dbReference type="SUPFAM" id="SSF51569">
    <property type="entry name" value="Aldolase"/>
    <property type="match status" value="1"/>
</dbReference>
<evidence type="ECO:0000256" key="11">
    <source>
        <dbReference type="ARBA" id="ARBA00047836"/>
    </source>
</evidence>
<dbReference type="Gene3D" id="3.20.20.70">
    <property type="entry name" value="Aldolase class I"/>
    <property type="match status" value="1"/>
</dbReference>
<evidence type="ECO:0000256" key="4">
    <source>
        <dbReference type="ARBA" id="ARBA00012086"/>
    </source>
</evidence>
<keyword evidence="7" id="KW-0220">Diaminopimelate biosynthesis</keyword>
<evidence type="ECO:0000256" key="6">
    <source>
        <dbReference type="ARBA" id="ARBA00022605"/>
    </source>
</evidence>
<dbReference type="RefSeq" id="WP_161901445.1">
    <property type="nucleotide sequence ID" value="NZ_MAEL01000023.1"/>
</dbReference>
<evidence type="ECO:0000256" key="9">
    <source>
        <dbReference type="ARBA" id="ARBA00023239"/>
    </source>
</evidence>
<dbReference type="PRINTS" id="PR00146">
    <property type="entry name" value="DHPICSNTHASE"/>
</dbReference>
<reference evidence="14 15" key="1">
    <citation type="submission" date="2016-06" db="EMBL/GenBank/DDBJ databases">
        <title>Four novel species of enterococci isolated from chicken manure.</title>
        <authorList>
            <person name="Van Tyne D."/>
        </authorList>
    </citation>
    <scope>NUCLEOTIDE SEQUENCE [LARGE SCALE GENOMIC DNA]</scope>
    <source>
        <strain evidence="14 15">CU12B</strain>
    </source>
</reference>
<evidence type="ECO:0000256" key="1">
    <source>
        <dbReference type="ARBA" id="ARBA00003294"/>
    </source>
</evidence>
<sequence length="304" mass="33664">MTLEGIITAMVTPFDKEGSICEASTKKLINHLIDSGVNGLFILGTNGEFFSLNDEEKVKFAKLVVEEVRGRIPVYAGAGGISTQGTIDLVNELEKVKVDAVSIITPYLISLTDEEIYRHYEQILKHTNCPIILYNIPQNTHINLSENVVNKLAKFIKVIGIKDSSGNLENLSTYLKIAEKHEFSVLIGSDSLILEALKRGASGAVAATSNLLPRTDIAIYQSFKENKFELAQQYQDSINDYRAINKIGSVPAMLKKALNFTGINVGSPRLPVLPISSKYDDELRIILEKYKKIEKFGEEKNAKA</sequence>
<comment type="caution">
    <text evidence="14">The sequence shown here is derived from an EMBL/GenBank/DDBJ whole genome shotgun (WGS) entry which is preliminary data.</text>
</comment>
<evidence type="ECO:0000256" key="7">
    <source>
        <dbReference type="ARBA" id="ARBA00022915"/>
    </source>
</evidence>
<protein>
    <recommendedName>
        <fullName evidence="4 12">4-hydroxy-tetrahydrodipicolinate synthase</fullName>
        <ecNumber evidence="4 12">4.3.3.7</ecNumber>
    </recommendedName>
</protein>
<dbReference type="CDD" id="cd00408">
    <property type="entry name" value="DHDPS-like"/>
    <property type="match status" value="1"/>
</dbReference>
<evidence type="ECO:0000256" key="10">
    <source>
        <dbReference type="ARBA" id="ARBA00023270"/>
    </source>
</evidence>
<keyword evidence="15" id="KW-1185">Reference proteome</keyword>
<accession>A0ABQ6Z188</accession>
<dbReference type="Pfam" id="PF00701">
    <property type="entry name" value="DHDPS"/>
    <property type="match status" value="1"/>
</dbReference>
<evidence type="ECO:0000313" key="15">
    <source>
        <dbReference type="Proteomes" id="UP000782705"/>
    </source>
</evidence>
<comment type="similarity">
    <text evidence="3 13">Belongs to the DapA family.</text>
</comment>
<evidence type="ECO:0000313" key="14">
    <source>
        <dbReference type="EMBL" id="KAF1305137.1"/>
    </source>
</evidence>
<keyword evidence="5" id="KW-0963">Cytoplasm</keyword>
<keyword evidence="6" id="KW-0028">Amino-acid biosynthesis</keyword>
<dbReference type="EC" id="4.3.3.7" evidence="4 12"/>
<proteinExistence type="inferred from homology"/>
<comment type="pathway">
    <text evidence="2">Amino-acid biosynthesis; L-lysine biosynthesis via DAP pathway; (S)-tetrahydrodipicolinate from L-aspartate: step 3/4.</text>
</comment>
<evidence type="ECO:0000256" key="5">
    <source>
        <dbReference type="ARBA" id="ARBA00022490"/>
    </source>
</evidence>
<dbReference type="InterPro" id="IPR020625">
    <property type="entry name" value="Schiff_base-form_aldolases_AS"/>
</dbReference>
<organism evidence="14 15">
    <name type="scientific">Candidatus Enterococcus willemsii</name>
    <dbReference type="NCBI Taxonomy" id="1857215"/>
    <lineage>
        <taxon>Bacteria</taxon>
        <taxon>Bacillati</taxon>
        <taxon>Bacillota</taxon>
        <taxon>Bacilli</taxon>
        <taxon>Lactobacillales</taxon>
        <taxon>Enterococcaceae</taxon>
        <taxon>Enterococcus</taxon>
    </lineage>
</organism>
<dbReference type="NCBIfam" id="TIGR00674">
    <property type="entry name" value="dapA"/>
    <property type="match status" value="1"/>
</dbReference>
<keyword evidence="8" id="KW-0457">Lysine biosynthesis</keyword>
<keyword evidence="9 13" id="KW-0456">Lyase</keyword>
<evidence type="ECO:0000256" key="3">
    <source>
        <dbReference type="ARBA" id="ARBA00007592"/>
    </source>
</evidence>
<dbReference type="PANTHER" id="PTHR12128">
    <property type="entry name" value="DIHYDRODIPICOLINATE SYNTHASE"/>
    <property type="match status" value="1"/>
</dbReference>
<evidence type="ECO:0000256" key="13">
    <source>
        <dbReference type="PIRNR" id="PIRNR001365"/>
    </source>
</evidence>
<comment type="catalytic activity">
    <reaction evidence="11">
        <text>L-aspartate 4-semialdehyde + pyruvate = (2S,4S)-4-hydroxy-2,3,4,5-tetrahydrodipicolinate + H2O + H(+)</text>
        <dbReference type="Rhea" id="RHEA:34171"/>
        <dbReference type="ChEBI" id="CHEBI:15361"/>
        <dbReference type="ChEBI" id="CHEBI:15377"/>
        <dbReference type="ChEBI" id="CHEBI:15378"/>
        <dbReference type="ChEBI" id="CHEBI:67139"/>
        <dbReference type="ChEBI" id="CHEBI:537519"/>
        <dbReference type="EC" id="4.3.3.7"/>
    </reaction>
</comment>